<keyword evidence="1" id="KW-0732">Signal</keyword>
<sequence length="94" mass="10454">MNRLVKVAAFVAAAQLALVPVASAGKKQEYIKLAEETAASQFNVGEDKVRFKQISTTGGFARVYLKVHTSDTEKTTVFCKIRKKNKNVEFCKEK</sequence>
<keyword evidence="3" id="KW-1185">Reference proteome</keyword>
<dbReference type="EMBL" id="JACHHT010000002">
    <property type="protein sequence ID" value="MBB6522835.1"/>
    <property type="molecule type" value="Genomic_DNA"/>
</dbReference>
<gene>
    <name evidence="2" type="ORF">HNR48_003120</name>
</gene>
<accession>A0A7X0JWJ9</accession>
<dbReference type="RefSeq" id="WP_166845125.1">
    <property type="nucleotide sequence ID" value="NZ_JAAONY010000002.1"/>
</dbReference>
<protein>
    <recommendedName>
        <fullName evidence="4">Cystatin domain-containing protein</fullName>
    </recommendedName>
</protein>
<evidence type="ECO:0008006" key="4">
    <source>
        <dbReference type="Google" id="ProtNLM"/>
    </source>
</evidence>
<name>A0A7X0JWJ9_9GAMM</name>
<feature type="signal peptide" evidence="1">
    <location>
        <begin position="1"/>
        <end position="24"/>
    </location>
</feature>
<evidence type="ECO:0000313" key="2">
    <source>
        <dbReference type="EMBL" id="MBB6522835.1"/>
    </source>
</evidence>
<organism evidence="2 3">
    <name type="scientific">Pseudoteredinibacter isoporae</name>
    <dbReference type="NCBI Taxonomy" id="570281"/>
    <lineage>
        <taxon>Bacteria</taxon>
        <taxon>Pseudomonadati</taxon>
        <taxon>Pseudomonadota</taxon>
        <taxon>Gammaproteobacteria</taxon>
        <taxon>Cellvibrionales</taxon>
        <taxon>Cellvibrionaceae</taxon>
        <taxon>Pseudoteredinibacter</taxon>
    </lineage>
</organism>
<comment type="caution">
    <text evidence="2">The sequence shown here is derived from an EMBL/GenBank/DDBJ whole genome shotgun (WGS) entry which is preliminary data.</text>
</comment>
<evidence type="ECO:0000313" key="3">
    <source>
        <dbReference type="Proteomes" id="UP000528457"/>
    </source>
</evidence>
<dbReference type="AlphaFoldDB" id="A0A7X0JWJ9"/>
<dbReference type="Proteomes" id="UP000528457">
    <property type="component" value="Unassembled WGS sequence"/>
</dbReference>
<proteinExistence type="predicted"/>
<dbReference type="InParanoid" id="A0A7X0JWJ9"/>
<reference evidence="2 3" key="1">
    <citation type="submission" date="2020-08" db="EMBL/GenBank/DDBJ databases">
        <title>Genomic Encyclopedia of Type Strains, Phase IV (KMG-IV): sequencing the most valuable type-strain genomes for metagenomic binning, comparative biology and taxonomic classification.</title>
        <authorList>
            <person name="Goeker M."/>
        </authorList>
    </citation>
    <scope>NUCLEOTIDE SEQUENCE [LARGE SCALE GENOMIC DNA]</scope>
    <source>
        <strain evidence="2 3">DSM 22368</strain>
    </source>
</reference>
<evidence type="ECO:0000256" key="1">
    <source>
        <dbReference type="SAM" id="SignalP"/>
    </source>
</evidence>
<feature type="chain" id="PRO_5030546367" description="Cystatin domain-containing protein" evidence="1">
    <location>
        <begin position="25"/>
        <end position="94"/>
    </location>
</feature>